<reference evidence="2 3" key="1">
    <citation type="submission" date="2018-09" db="EMBL/GenBank/DDBJ databases">
        <title>Marinorhizobium profundi gen. nov., sp. nov., isolated from a deep-sea sediment sample from the New Britain Trench and proposal of Marinorhizobiaceae fam. nov. in the order Rhizobiales of the class Alphaproteobacteria.</title>
        <authorList>
            <person name="Cao J."/>
        </authorList>
    </citation>
    <scope>NUCLEOTIDE SEQUENCE [LARGE SCALE GENOMIC DNA]</scope>
    <source>
        <strain evidence="2 3">WS11</strain>
    </source>
</reference>
<dbReference type="Gene3D" id="2.40.160.90">
    <property type="match status" value="1"/>
</dbReference>
<keyword evidence="3" id="KW-1185">Reference proteome</keyword>
<dbReference type="SUPFAM" id="SSF56925">
    <property type="entry name" value="OMPA-like"/>
    <property type="match status" value="1"/>
</dbReference>
<evidence type="ECO:0000313" key="2">
    <source>
        <dbReference type="EMBL" id="AZN73052.1"/>
    </source>
</evidence>
<sequence>MLAVRLPANVTSTVSSFNQLPQLDTPATSAVALDRTAAGGVGISGSAKEDPSPNNNQGAAGIAPPALISASADGTLAGGAAIIGLTDAKGNVYFENGNFGDPQVESANAAISSVSVYNVSATEQIVLSDATTIRYRDGNAGDTAANYGVGYVGNATTNMPTSGTASYKGFFESGQSVYTRPDGSVENFGFDNNATVALAADFAAGKVTGGITGGQLRAFTNLGQNVVDVAPTITGMAIDATITGADYAGTARLVDAQGAAVGTVSNGEAIGSFFGNAGRETVAAVSIEGNATLEGGASDYVFQGVIGAVKQ</sequence>
<organism evidence="2 3">
    <name type="scientific">Georhizobium profundi</name>
    <dbReference type="NCBI Taxonomy" id="2341112"/>
    <lineage>
        <taxon>Bacteria</taxon>
        <taxon>Pseudomonadati</taxon>
        <taxon>Pseudomonadota</taxon>
        <taxon>Alphaproteobacteria</taxon>
        <taxon>Hyphomicrobiales</taxon>
        <taxon>Rhizobiaceae</taxon>
        <taxon>Georhizobium</taxon>
    </lineage>
</organism>
<feature type="domain" description="Transferrin-binding protein B C-lobe/N-lobe beta-barrel" evidence="1">
    <location>
        <begin position="159"/>
        <end position="294"/>
    </location>
</feature>
<dbReference type="KEGG" id="abaw:D5400_18725"/>
<dbReference type="Proteomes" id="UP000268192">
    <property type="component" value="Chromosome"/>
</dbReference>
<proteinExistence type="predicted"/>
<dbReference type="AlphaFoldDB" id="A0A3S9B7V3"/>
<name>A0A3S9B7V3_9HYPH</name>
<evidence type="ECO:0000259" key="1">
    <source>
        <dbReference type="Pfam" id="PF01298"/>
    </source>
</evidence>
<evidence type="ECO:0000313" key="3">
    <source>
        <dbReference type="Proteomes" id="UP000268192"/>
    </source>
</evidence>
<dbReference type="Pfam" id="PF01298">
    <property type="entry name" value="TbpB_B_D"/>
    <property type="match status" value="1"/>
</dbReference>
<dbReference type="EMBL" id="CP032509">
    <property type="protein sequence ID" value="AZN73052.1"/>
    <property type="molecule type" value="Genomic_DNA"/>
</dbReference>
<dbReference type="InterPro" id="IPR001677">
    <property type="entry name" value="TbpB_B_D"/>
</dbReference>
<protein>
    <recommendedName>
        <fullName evidence="1">Transferrin-binding protein B C-lobe/N-lobe beta-barrel domain-containing protein</fullName>
    </recommendedName>
</protein>
<accession>A0A3S9B7V3</accession>
<dbReference type="InterPro" id="IPR011250">
    <property type="entry name" value="OMP/PagP_B-barrel"/>
</dbReference>
<gene>
    <name evidence="2" type="ORF">D5400_18725</name>
</gene>